<accession>A0A1E5VPF9</accession>
<dbReference type="AlphaFoldDB" id="A0A1E5VPF9"/>
<organism evidence="1 2">
    <name type="scientific">Dichanthelium oligosanthes</name>
    <dbReference type="NCBI Taxonomy" id="888268"/>
    <lineage>
        <taxon>Eukaryota</taxon>
        <taxon>Viridiplantae</taxon>
        <taxon>Streptophyta</taxon>
        <taxon>Embryophyta</taxon>
        <taxon>Tracheophyta</taxon>
        <taxon>Spermatophyta</taxon>
        <taxon>Magnoliopsida</taxon>
        <taxon>Liliopsida</taxon>
        <taxon>Poales</taxon>
        <taxon>Poaceae</taxon>
        <taxon>PACMAD clade</taxon>
        <taxon>Panicoideae</taxon>
        <taxon>Panicodae</taxon>
        <taxon>Paniceae</taxon>
        <taxon>Dichantheliinae</taxon>
        <taxon>Dichanthelium</taxon>
    </lineage>
</organism>
<dbReference type="OrthoDB" id="605122at2759"/>
<dbReference type="Proteomes" id="UP000095767">
    <property type="component" value="Unassembled WGS sequence"/>
</dbReference>
<reference evidence="1 2" key="1">
    <citation type="submission" date="2016-09" db="EMBL/GenBank/DDBJ databases">
        <title>The draft genome of Dichanthelium oligosanthes: A C3 panicoid grass species.</title>
        <authorList>
            <person name="Studer A.J."/>
            <person name="Schnable J.C."/>
            <person name="Brutnell T.P."/>
        </authorList>
    </citation>
    <scope>NUCLEOTIDE SEQUENCE [LARGE SCALE GENOMIC DNA]</scope>
    <source>
        <strain evidence="2">cv. Kellogg 1175</strain>
        <tissue evidence="1">Leaf</tissue>
    </source>
</reference>
<evidence type="ECO:0000313" key="1">
    <source>
        <dbReference type="EMBL" id="OEL27019.1"/>
    </source>
</evidence>
<sequence length="290" mass="31138">MFKIGACKLFAVDLERDGGLCPDVLFSPDNIEAMGGCSSGYVCRRLGAVRGEPRHTRPHHRGDRLRVAAGHGVVGGPKRLPARSVAQHNLVCGWYLVDPPPPRPVANAPPVNVNGKLVWAVDPELEPPRPPGAAGCEIMAMDNQTCDFEVLQGPPCCWDGGQLVSLLELRGALGAVCADRGSNTLVIWTTRDGGGGGSWSMEYSIDLGKHSPEYSCDTTVPLAIDPNGYGALLSTGRSLGWYDARTGAIRTIYSLGTRSERGKNFVPVVCHETLFRPDGMRRLRAPANLQ</sequence>
<dbReference type="EMBL" id="LWDX02033456">
    <property type="protein sequence ID" value="OEL27019.1"/>
    <property type="molecule type" value="Genomic_DNA"/>
</dbReference>
<protein>
    <recommendedName>
        <fullName evidence="3">F-box associated domain-containing protein</fullName>
    </recommendedName>
</protein>
<evidence type="ECO:0000313" key="2">
    <source>
        <dbReference type="Proteomes" id="UP000095767"/>
    </source>
</evidence>
<proteinExistence type="predicted"/>
<keyword evidence="2" id="KW-1185">Reference proteome</keyword>
<gene>
    <name evidence="1" type="ORF">BAE44_0011961</name>
</gene>
<evidence type="ECO:0008006" key="3">
    <source>
        <dbReference type="Google" id="ProtNLM"/>
    </source>
</evidence>
<comment type="caution">
    <text evidence="1">The sequence shown here is derived from an EMBL/GenBank/DDBJ whole genome shotgun (WGS) entry which is preliminary data.</text>
</comment>
<dbReference type="STRING" id="888268.A0A1E5VPF9"/>
<name>A0A1E5VPF9_9POAL</name>